<keyword evidence="6" id="KW-0067">ATP-binding</keyword>
<name>A0A6J5Z9I8_9ZZZZ</name>
<dbReference type="InterPro" id="IPR003136">
    <property type="entry name" value="Cytidylate_kin"/>
</dbReference>
<dbReference type="SUPFAM" id="SSF52540">
    <property type="entry name" value="P-loop containing nucleoside triphosphate hydrolases"/>
    <property type="match status" value="1"/>
</dbReference>
<feature type="domain" description="Cytidylate kinase" evidence="9">
    <location>
        <begin position="3"/>
        <end position="196"/>
    </location>
</feature>
<dbReference type="PANTHER" id="PTHR21299:SF2">
    <property type="entry name" value="CYTIDYLATE KINASE"/>
    <property type="match status" value="1"/>
</dbReference>
<evidence type="ECO:0000256" key="3">
    <source>
        <dbReference type="ARBA" id="ARBA00022679"/>
    </source>
</evidence>
<comment type="catalytic activity">
    <reaction evidence="7">
        <text>dCMP + ATP = dCDP + ADP</text>
        <dbReference type="Rhea" id="RHEA:25094"/>
        <dbReference type="ChEBI" id="CHEBI:30616"/>
        <dbReference type="ChEBI" id="CHEBI:57566"/>
        <dbReference type="ChEBI" id="CHEBI:58593"/>
        <dbReference type="ChEBI" id="CHEBI:456216"/>
        <dbReference type="EC" id="2.7.4.25"/>
    </reaction>
</comment>
<dbReference type="Pfam" id="PF02224">
    <property type="entry name" value="Cytidylate_kin"/>
    <property type="match status" value="1"/>
</dbReference>
<evidence type="ECO:0000256" key="1">
    <source>
        <dbReference type="ARBA" id="ARBA00009427"/>
    </source>
</evidence>
<keyword evidence="3" id="KW-0808">Transferase</keyword>
<dbReference type="InterPro" id="IPR011994">
    <property type="entry name" value="Cytidylate_kinase_dom"/>
</dbReference>
<accession>A0A6J5Z9I8</accession>
<keyword evidence="4" id="KW-0547">Nucleotide-binding</keyword>
<evidence type="ECO:0000256" key="8">
    <source>
        <dbReference type="ARBA" id="ARBA00048478"/>
    </source>
</evidence>
<evidence type="ECO:0000256" key="4">
    <source>
        <dbReference type="ARBA" id="ARBA00022741"/>
    </source>
</evidence>
<keyword evidence="5" id="KW-0418">Kinase</keyword>
<dbReference type="GO" id="GO:0015949">
    <property type="term" value="P:nucleobase-containing small molecule interconversion"/>
    <property type="evidence" value="ECO:0007669"/>
    <property type="project" value="TreeGrafter"/>
</dbReference>
<dbReference type="GO" id="GO:0005524">
    <property type="term" value="F:ATP binding"/>
    <property type="evidence" value="ECO:0007669"/>
    <property type="project" value="UniProtKB-KW"/>
</dbReference>
<dbReference type="GO" id="GO:0036431">
    <property type="term" value="F:dCMP kinase activity"/>
    <property type="evidence" value="ECO:0007669"/>
    <property type="project" value="InterPro"/>
</dbReference>
<sequence>MIVAIDGPAGAGKSTVARAVAETLSFTYLDTGAMYRCVALARLRNPQADAAALEIGLTEAVMLDGEDVGEEIRSPAITELASEVAAEPEVRAAMAKRQQALLASGDWVAEGRDIGTVIAPHAELKIFLTADASERARRRAEQTGRELAEVLAEQEQRDRRDGERELSPLAAADDAVILDTTVLSADEVIARIVDLAGERAGAGEPR</sequence>
<gene>
    <name evidence="10" type="ORF">UFOPK3522_00447</name>
</gene>
<dbReference type="HAMAP" id="MF_00238">
    <property type="entry name" value="Cytidyl_kinase_type1"/>
    <property type="match status" value="1"/>
</dbReference>
<evidence type="ECO:0000256" key="2">
    <source>
        <dbReference type="ARBA" id="ARBA00012906"/>
    </source>
</evidence>
<comment type="similarity">
    <text evidence="1">Belongs to the cytidylate kinase family. Type 1 subfamily.</text>
</comment>
<organism evidence="10">
    <name type="scientific">freshwater metagenome</name>
    <dbReference type="NCBI Taxonomy" id="449393"/>
    <lineage>
        <taxon>unclassified sequences</taxon>
        <taxon>metagenomes</taxon>
        <taxon>ecological metagenomes</taxon>
    </lineage>
</organism>
<dbReference type="CDD" id="cd02020">
    <property type="entry name" value="CMPK"/>
    <property type="match status" value="1"/>
</dbReference>
<dbReference type="EC" id="2.7.4.25" evidence="2"/>
<dbReference type="Gene3D" id="3.40.50.300">
    <property type="entry name" value="P-loop containing nucleotide triphosphate hydrolases"/>
    <property type="match status" value="1"/>
</dbReference>
<reference evidence="10" key="1">
    <citation type="submission" date="2020-05" db="EMBL/GenBank/DDBJ databases">
        <authorList>
            <person name="Chiriac C."/>
            <person name="Salcher M."/>
            <person name="Ghai R."/>
            <person name="Kavagutti S V."/>
        </authorList>
    </citation>
    <scope>NUCLEOTIDE SEQUENCE</scope>
</reference>
<dbReference type="AlphaFoldDB" id="A0A6J5Z9I8"/>
<proteinExistence type="inferred from homology"/>
<evidence type="ECO:0000259" key="9">
    <source>
        <dbReference type="Pfam" id="PF02224"/>
    </source>
</evidence>
<evidence type="ECO:0000256" key="7">
    <source>
        <dbReference type="ARBA" id="ARBA00047615"/>
    </source>
</evidence>
<protein>
    <recommendedName>
        <fullName evidence="2">(d)CMP kinase</fullName>
        <ecNumber evidence="2">2.7.4.25</ecNumber>
    </recommendedName>
</protein>
<evidence type="ECO:0000256" key="5">
    <source>
        <dbReference type="ARBA" id="ARBA00022777"/>
    </source>
</evidence>
<evidence type="ECO:0000313" key="10">
    <source>
        <dbReference type="EMBL" id="CAB4339321.1"/>
    </source>
</evidence>
<dbReference type="InterPro" id="IPR027417">
    <property type="entry name" value="P-loop_NTPase"/>
</dbReference>
<evidence type="ECO:0000256" key="6">
    <source>
        <dbReference type="ARBA" id="ARBA00022840"/>
    </source>
</evidence>
<dbReference type="GO" id="GO:0005829">
    <property type="term" value="C:cytosol"/>
    <property type="evidence" value="ECO:0007669"/>
    <property type="project" value="TreeGrafter"/>
</dbReference>
<dbReference type="NCBIfam" id="TIGR00017">
    <property type="entry name" value="cmk"/>
    <property type="match status" value="1"/>
</dbReference>
<comment type="catalytic activity">
    <reaction evidence="8">
        <text>CMP + ATP = CDP + ADP</text>
        <dbReference type="Rhea" id="RHEA:11600"/>
        <dbReference type="ChEBI" id="CHEBI:30616"/>
        <dbReference type="ChEBI" id="CHEBI:58069"/>
        <dbReference type="ChEBI" id="CHEBI:60377"/>
        <dbReference type="ChEBI" id="CHEBI:456216"/>
        <dbReference type="EC" id="2.7.4.25"/>
    </reaction>
</comment>
<dbReference type="PANTHER" id="PTHR21299">
    <property type="entry name" value="CYTIDYLATE KINASE/PANTOATE-BETA-ALANINE LIGASE"/>
    <property type="match status" value="1"/>
</dbReference>
<dbReference type="EMBL" id="CAESAO010000024">
    <property type="protein sequence ID" value="CAB4339321.1"/>
    <property type="molecule type" value="Genomic_DNA"/>
</dbReference>